<dbReference type="Gene3D" id="3.10.10.10">
    <property type="entry name" value="HIV Type 1 Reverse Transcriptase, subunit A, domain 1"/>
    <property type="match status" value="1"/>
</dbReference>
<evidence type="ECO:0000313" key="1">
    <source>
        <dbReference type="EMBL" id="CAC5421648.1"/>
    </source>
</evidence>
<dbReference type="OrthoDB" id="6144019at2759"/>
<dbReference type="PANTHER" id="PTHR24559">
    <property type="entry name" value="TRANSPOSON TY3-I GAG-POL POLYPROTEIN"/>
    <property type="match status" value="1"/>
</dbReference>
<dbReference type="SUPFAM" id="SSF56672">
    <property type="entry name" value="DNA/RNA polymerases"/>
    <property type="match status" value="1"/>
</dbReference>
<dbReference type="AlphaFoldDB" id="A0A6J8EMG8"/>
<protein>
    <recommendedName>
        <fullName evidence="3">Reverse transcriptase domain-containing protein</fullName>
    </recommendedName>
</protein>
<dbReference type="InterPro" id="IPR043502">
    <property type="entry name" value="DNA/RNA_pol_sf"/>
</dbReference>
<gene>
    <name evidence="1" type="ORF">MCOR_53743</name>
</gene>
<dbReference type="EMBL" id="CACVKT020009360">
    <property type="protein sequence ID" value="CAC5421648.1"/>
    <property type="molecule type" value="Genomic_DNA"/>
</dbReference>
<accession>A0A6J8EMG8</accession>
<reference evidence="1 2" key="1">
    <citation type="submission" date="2020-06" db="EMBL/GenBank/DDBJ databases">
        <authorList>
            <person name="Li R."/>
            <person name="Bekaert M."/>
        </authorList>
    </citation>
    <scope>NUCLEOTIDE SEQUENCE [LARGE SCALE GENOMIC DNA]</scope>
    <source>
        <strain evidence="2">wild</strain>
    </source>
</reference>
<proteinExistence type="predicted"/>
<dbReference type="Proteomes" id="UP000507470">
    <property type="component" value="Unassembled WGS sequence"/>
</dbReference>
<organism evidence="1 2">
    <name type="scientific">Mytilus coruscus</name>
    <name type="common">Sea mussel</name>
    <dbReference type="NCBI Taxonomy" id="42192"/>
    <lineage>
        <taxon>Eukaryota</taxon>
        <taxon>Metazoa</taxon>
        <taxon>Spiralia</taxon>
        <taxon>Lophotrochozoa</taxon>
        <taxon>Mollusca</taxon>
        <taxon>Bivalvia</taxon>
        <taxon>Autobranchia</taxon>
        <taxon>Pteriomorphia</taxon>
        <taxon>Mytilida</taxon>
        <taxon>Mytiloidea</taxon>
        <taxon>Mytilidae</taxon>
        <taxon>Mytilinae</taxon>
        <taxon>Mytilus</taxon>
    </lineage>
</organism>
<name>A0A6J8EMG8_MYTCO</name>
<keyword evidence="2" id="KW-1185">Reference proteome</keyword>
<sequence>MCILVRNFRQGDQMKPLVIPDEWKCSQVTEGKNVACNKGEKANFPKLPDHLVDLNSKSCEKLIESRHKLKLAEVMNKFKDAFENNKLDLGPCSIVIHKIDTAGAAPVGQPLRRTPQGFEGEEEKYLKDQLDKRVIVPSKSAYASGVVSVRKKDGTVRWCIDYMKINQSTTKTPILILKYLLVSIAWQMHRCFQFVIYSRVTGTYNGGRRPSQDGIYKRIWLV</sequence>
<dbReference type="PANTHER" id="PTHR24559:SF444">
    <property type="entry name" value="REVERSE TRANSCRIPTASE DOMAIN-CONTAINING PROTEIN"/>
    <property type="match status" value="1"/>
</dbReference>
<evidence type="ECO:0008006" key="3">
    <source>
        <dbReference type="Google" id="ProtNLM"/>
    </source>
</evidence>
<dbReference type="InterPro" id="IPR053134">
    <property type="entry name" value="RNA-dir_DNA_polymerase"/>
</dbReference>
<evidence type="ECO:0000313" key="2">
    <source>
        <dbReference type="Proteomes" id="UP000507470"/>
    </source>
</evidence>